<dbReference type="Proteomes" id="UP001055811">
    <property type="component" value="Linkage Group LG03"/>
</dbReference>
<protein>
    <submittedName>
        <fullName evidence="1">Uncharacterized protein</fullName>
    </submittedName>
</protein>
<accession>A0ACB9F6T1</accession>
<evidence type="ECO:0000313" key="1">
    <source>
        <dbReference type="EMBL" id="KAI3766473.1"/>
    </source>
</evidence>
<dbReference type="EMBL" id="CM042011">
    <property type="protein sequence ID" value="KAI3766473.1"/>
    <property type="molecule type" value="Genomic_DNA"/>
</dbReference>
<reference evidence="1 2" key="2">
    <citation type="journal article" date="2022" name="Mol. Ecol. Resour.">
        <title>The genomes of chicory, endive, great burdock and yacon provide insights into Asteraceae paleo-polyploidization history and plant inulin production.</title>
        <authorList>
            <person name="Fan W."/>
            <person name="Wang S."/>
            <person name="Wang H."/>
            <person name="Wang A."/>
            <person name="Jiang F."/>
            <person name="Liu H."/>
            <person name="Zhao H."/>
            <person name="Xu D."/>
            <person name="Zhang Y."/>
        </authorList>
    </citation>
    <scope>NUCLEOTIDE SEQUENCE [LARGE SCALE GENOMIC DNA]</scope>
    <source>
        <strain evidence="2">cv. Punajuju</strain>
        <tissue evidence="1">Leaves</tissue>
    </source>
</reference>
<evidence type="ECO:0000313" key="2">
    <source>
        <dbReference type="Proteomes" id="UP001055811"/>
    </source>
</evidence>
<sequence length="66" mass="7552">MWWREFLKLLQQEAPQRVCGMKSEQPRSATTVHSSTDNRKISHLVVVIRQEIRQPKATGYGGGVMV</sequence>
<gene>
    <name evidence="1" type="ORF">L2E82_16533</name>
</gene>
<organism evidence="1 2">
    <name type="scientific">Cichorium intybus</name>
    <name type="common">Chicory</name>
    <dbReference type="NCBI Taxonomy" id="13427"/>
    <lineage>
        <taxon>Eukaryota</taxon>
        <taxon>Viridiplantae</taxon>
        <taxon>Streptophyta</taxon>
        <taxon>Embryophyta</taxon>
        <taxon>Tracheophyta</taxon>
        <taxon>Spermatophyta</taxon>
        <taxon>Magnoliopsida</taxon>
        <taxon>eudicotyledons</taxon>
        <taxon>Gunneridae</taxon>
        <taxon>Pentapetalae</taxon>
        <taxon>asterids</taxon>
        <taxon>campanulids</taxon>
        <taxon>Asterales</taxon>
        <taxon>Asteraceae</taxon>
        <taxon>Cichorioideae</taxon>
        <taxon>Cichorieae</taxon>
        <taxon>Cichoriinae</taxon>
        <taxon>Cichorium</taxon>
    </lineage>
</organism>
<comment type="caution">
    <text evidence="1">The sequence shown here is derived from an EMBL/GenBank/DDBJ whole genome shotgun (WGS) entry which is preliminary data.</text>
</comment>
<name>A0ACB9F6T1_CICIN</name>
<keyword evidence="2" id="KW-1185">Reference proteome</keyword>
<proteinExistence type="predicted"/>
<reference evidence="2" key="1">
    <citation type="journal article" date="2022" name="Mol. Ecol. Resour.">
        <title>The genomes of chicory, endive, great burdock and yacon provide insights into Asteraceae palaeo-polyploidization history and plant inulin production.</title>
        <authorList>
            <person name="Fan W."/>
            <person name="Wang S."/>
            <person name="Wang H."/>
            <person name="Wang A."/>
            <person name="Jiang F."/>
            <person name="Liu H."/>
            <person name="Zhao H."/>
            <person name="Xu D."/>
            <person name="Zhang Y."/>
        </authorList>
    </citation>
    <scope>NUCLEOTIDE SEQUENCE [LARGE SCALE GENOMIC DNA]</scope>
    <source>
        <strain evidence="2">cv. Punajuju</strain>
    </source>
</reference>